<dbReference type="PANTHER" id="PTHR33164:SF99">
    <property type="entry name" value="MARR FAMILY REGULATORY PROTEIN"/>
    <property type="match status" value="1"/>
</dbReference>
<gene>
    <name evidence="3" type="ORF">P0Y56_05975</name>
</gene>
<evidence type="ECO:0000259" key="2">
    <source>
        <dbReference type="PROSITE" id="PS50995"/>
    </source>
</evidence>
<dbReference type="GO" id="GO:0006950">
    <property type="term" value="P:response to stress"/>
    <property type="evidence" value="ECO:0007669"/>
    <property type="project" value="TreeGrafter"/>
</dbReference>
<evidence type="ECO:0000313" key="3">
    <source>
        <dbReference type="EMBL" id="WEK47838.1"/>
    </source>
</evidence>
<accession>A0AAJ5X936</accession>
<feature type="domain" description="HTH marR-type" evidence="2">
    <location>
        <begin position="30"/>
        <end position="163"/>
    </location>
</feature>
<dbReference type="PROSITE" id="PS50995">
    <property type="entry name" value="HTH_MARR_2"/>
    <property type="match status" value="1"/>
</dbReference>
<proteinExistence type="predicted"/>
<dbReference type="SUPFAM" id="SSF46785">
    <property type="entry name" value="Winged helix' DNA-binding domain"/>
    <property type="match status" value="1"/>
</dbReference>
<dbReference type="AlphaFoldDB" id="A0AAJ5X936"/>
<sequence>MDEGTLLERPTAAPEEWTMPDGGSDIGAMRGFMLHRLCALSHRMRSIAVRDVLSEHQFDLRDWTVLATLDELGSGTQREIVAASNLDKVAVNRAASRLKERHLLVARPNVRDGRSHHLELSDLGRQKLIDCSVALADFEQKALARFGRAELDQVSLFIDRLMASID</sequence>
<dbReference type="Pfam" id="PF12802">
    <property type="entry name" value="MarR_2"/>
    <property type="match status" value="1"/>
</dbReference>
<dbReference type="InterPro" id="IPR036390">
    <property type="entry name" value="WH_DNA-bd_sf"/>
</dbReference>
<evidence type="ECO:0000256" key="1">
    <source>
        <dbReference type="SAM" id="MobiDB-lite"/>
    </source>
</evidence>
<dbReference type="PANTHER" id="PTHR33164">
    <property type="entry name" value="TRANSCRIPTIONAL REGULATOR, MARR FAMILY"/>
    <property type="match status" value="1"/>
</dbReference>
<dbReference type="KEGG" id="acob:P0Y56_05975"/>
<dbReference type="InterPro" id="IPR039422">
    <property type="entry name" value="MarR/SlyA-like"/>
</dbReference>
<dbReference type="GO" id="GO:0003700">
    <property type="term" value="F:DNA-binding transcription factor activity"/>
    <property type="evidence" value="ECO:0007669"/>
    <property type="project" value="InterPro"/>
</dbReference>
<dbReference type="InterPro" id="IPR036388">
    <property type="entry name" value="WH-like_DNA-bd_sf"/>
</dbReference>
<organism evidence="3 4">
    <name type="scientific">Candidatus Andeanibacterium colombiense</name>
    <dbReference type="NCBI Taxonomy" id="3121345"/>
    <lineage>
        <taxon>Bacteria</taxon>
        <taxon>Pseudomonadati</taxon>
        <taxon>Pseudomonadota</taxon>
        <taxon>Alphaproteobacteria</taxon>
        <taxon>Sphingomonadales</taxon>
        <taxon>Sphingomonadaceae</taxon>
        <taxon>Candidatus Andeanibacterium</taxon>
    </lineage>
</organism>
<dbReference type="Proteomes" id="UP001218362">
    <property type="component" value="Chromosome"/>
</dbReference>
<evidence type="ECO:0000313" key="4">
    <source>
        <dbReference type="Proteomes" id="UP001218362"/>
    </source>
</evidence>
<feature type="region of interest" description="Disordered" evidence="1">
    <location>
        <begin position="1"/>
        <end position="22"/>
    </location>
</feature>
<dbReference type="EMBL" id="CP119316">
    <property type="protein sequence ID" value="WEK47838.1"/>
    <property type="molecule type" value="Genomic_DNA"/>
</dbReference>
<name>A0AAJ5X936_9SPHN</name>
<dbReference type="InterPro" id="IPR000835">
    <property type="entry name" value="HTH_MarR-typ"/>
</dbReference>
<dbReference type="Gene3D" id="1.10.10.10">
    <property type="entry name" value="Winged helix-like DNA-binding domain superfamily/Winged helix DNA-binding domain"/>
    <property type="match status" value="1"/>
</dbReference>
<reference evidence="3" key="1">
    <citation type="submission" date="2023-03" db="EMBL/GenBank/DDBJ databases">
        <title>Andean soil-derived lignocellulolytic bacterial consortium as a source of novel taxa and putative plastic-active enzymes.</title>
        <authorList>
            <person name="Diaz-Garcia L."/>
            <person name="Chuvochina M."/>
            <person name="Feuerriegel G."/>
            <person name="Bunk B."/>
            <person name="Sproer C."/>
            <person name="Streit W.R."/>
            <person name="Rodriguez L.M."/>
            <person name="Overmann J."/>
            <person name="Jimenez D.J."/>
        </authorList>
    </citation>
    <scope>NUCLEOTIDE SEQUENCE</scope>
    <source>
        <strain evidence="3">MAG 26</strain>
    </source>
</reference>
<protein>
    <submittedName>
        <fullName evidence="3">MarR family winged helix-turn-helix transcriptional regulator</fullName>
    </submittedName>
</protein>
<dbReference type="SMART" id="SM00347">
    <property type="entry name" value="HTH_MARR"/>
    <property type="match status" value="1"/>
</dbReference>